<reference evidence="1" key="1">
    <citation type="journal article" date="2020" name="Nature">
        <title>Giant virus diversity and host interactions through global metagenomics.</title>
        <authorList>
            <person name="Schulz F."/>
            <person name="Roux S."/>
            <person name="Paez-Espino D."/>
            <person name="Jungbluth S."/>
            <person name="Walsh D.A."/>
            <person name="Denef V.J."/>
            <person name="McMahon K.D."/>
            <person name="Konstantinidis K.T."/>
            <person name="Eloe-Fadrosh E.A."/>
            <person name="Kyrpides N.C."/>
            <person name="Woyke T."/>
        </authorList>
    </citation>
    <scope>NUCLEOTIDE SEQUENCE</scope>
    <source>
        <strain evidence="1">GVMAG-S-ERX555967-131</strain>
    </source>
</reference>
<accession>A0A6C0F7B8</accession>
<dbReference type="EMBL" id="MN738789">
    <property type="protein sequence ID" value="QHT36994.1"/>
    <property type="molecule type" value="Genomic_DNA"/>
</dbReference>
<dbReference type="AlphaFoldDB" id="A0A6C0F7B8"/>
<dbReference type="GO" id="GO:0008081">
    <property type="term" value="F:phosphoric diester hydrolase activity"/>
    <property type="evidence" value="ECO:0007669"/>
    <property type="project" value="InterPro"/>
</dbReference>
<evidence type="ECO:0000313" key="1">
    <source>
        <dbReference type="EMBL" id="QHT36994.1"/>
    </source>
</evidence>
<dbReference type="InterPro" id="IPR017946">
    <property type="entry name" value="PLC-like_Pdiesterase_TIM-brl"/>
</dbReference>
<sequence length="296" mass="34852">MYMFEDILVNGDINFKKLAYYGESNHRFLMNVCMSIEQLDENCDDKTLLRNFCALYYLLNKYSELKENSDILAVFDDSIFESSINWMKDLYNIFYEQKECDFYFIANGGLSLFFYENSEDAITRCMNLENNAIKIDIIWTNEEFVTKHTKIPLFDIIKYTFKCKHLILNLCIIFDKKVIENFIESIKEVSISTNLEVACSNEHSLGYLRELSREIKLGYYTANAHEDNFRCVVNKFELSFICIDIMALSPMMVDFLHLIKCKTYSYIGNSKNERNFMKLCNVDGIITDCPLKELFN</sequence>
<dbReference type="SUPFAM" id="SSF51695">
    <property type="entry name" value="PLC-like phosphodiesterases"/>
    <property type="match status" value="1"/>
</dbReference>
<dbReference type="Gene3D" id="3.20.20.190">
    <property type="entry name" value="Phosphatidylinositol (PI) phosphodiesterase"/>
    <property type="match status" value="1"/>
</dbReference>
<protein>
    <recommendedName>
        <fullName evidence="2">GP-PDE domain-containing protein</fullName>
    </recommendedName>
</protein>
<proteinExistence type="predicted"/>
<evidence type="ECO:0008006" key="2">
    <source>
        <dbReference type="Google" id="ProtNLM"/>
    </source>
</evidence>
<name>A0A6C0F7B8_9ZZZZ</name>
<dbReference type="GO" id="GO:0006629">
    <property type="term" value="P:lipid metabolic process"/>
    <property type="evidence" value="ECO:0007669"/>
    <property type="project" value="InterPro"/>
</dbReference>
<organism evidence="1">
    <name type="scientific">viral metagenome</name>
    <dbReference type="NCBI Taxonomy" id="1070528"/>
    <lineage>
        <taxon>unclassified sequences</taxon>
        <taxon>metagenomes</taxon>
        <taxon>organismal metagenomes</taxon>
    </lineage>
</organism>